<dbReference type="InterPro" id="IPR055256">
    <property type="entry name" value="KH_1_KHDC4/BBP-like"/>
</dbReference>
<dbReference type="Gene3D" id="6.10.140.1790">
    <property type="match status" value="1"/>
</dbReference>
<dbReference type="InterPro" id="IPR047086">
    <property type="entry name" value="SF1-HH_sf"/>
</dbReference>
<dbReference type="PROSITE" id="PS50084">
    <property type="entry name" value="KH_TYPE_1"/>
    <property type="match status" value="1"/>
</dbReference>
<dbReference type="InterPro" id="IPR006073">
    <property type="entry name" value="GTP-bd"/>
</dbReference>
<dbReference type="InterPro" id="IPR001878">
    <property type="entry name" value="Znf_CCHC"/>
</dbReference>
<feature type="compositionally biased region" description="Pro residues" evidence="12">
    <location>
        <begin position="1081"/>
        <end position="1094"/>
    </location>
</feature>
<dbReference type="PANTHER" id="PTHR11702">
    <property type="entry name" value="DEVELOPMENTALLY REGULATED GTP-BINDING PROTEIN-RELATED"/>
    <property type="match status" value="1"/>
</dbReference>
<feature type="region of interest" description="Disordered" evidence="12">
    <location>
        <begin position="933"/>
        <end position="990"/>
    </location>
</feature>
<evidence type="ECO:0000256" key="6">
    <source>
        <dbReference type="ARBA" id="ARBA00022833"/>
    </source>
</evidence>
<evidence type="ECO:0000259" key="14">
    <source>
        <dbReference type="PROSITE" id="PS51710"/>
    </source>
</evidence>
<dbReference type="InterPro" id="IPR036612">
    <property type="entry name" value="KH_dom_type_1_sf"/>
</dbReference>
<keyword evidence="4" id="KW-0547">Nucleotide-binding</keyword>
<feature type="domain" description="OBG-type G" evidence="14">
    <location>
        <begin position="271"/>
        <end position="478"/>
    </location>
</feature>
<dbReference type="InterPro" id="IPR032570">
    <property type="entry name" value="SF1-HH"/>
</dbReference>
<keyword evidence="8" id="KW-0508">mRNA splicing</keyword>
<feature type="region of interest" description="Disordered" evidence="12">
    <location>
        <begin position="605"/>
        <end position="630"/>
    </location>
</feature>
<feature type="compositionally biased region" description="Pro residues" evidence="12">
    <location>
        <begin position="945"/>
        <end position="954"/>
    </location>
</feature>
<dbReference type="EMBL" id="JAKROA010000006">
    <property type="protein sequence ID" value="KAL5106191.1"/>
    <property type="molecule type" value="Genomic_DNA"/>
</dbReference>
<evidence type="ECO:0000256" key="12">
    <source>
        <dbReference type="SAM" id="MobiDB-lite"/>
    </source>
</evidence>
<dbReference type="PRINTS" id="PR00326">
    <property type="entry name" value="GTP1OBG"/>
</dbReference>
<organism evidence="16 17">
    <name type="scientific">Taenia crassiceps</name>
    <dbReference type="NCBI Taxonomy" id="6207"/>
    <lineage>
        <taxon>Eukaryota</taxon>
        <taxon>Metazoa</taxon>
        <taxon>Spiralia</taxon>
        <taxon>Lophotrochozoa</taxon>
        <taxon>Platyhelminthes</taxon>
        <taxon>Cestoda</taxon>
        <taxon>Eucestoda</taxon>
        <taxon>Cyclophyllidea</taxon>
        <taxon>Taeniidae</taxon>
        <taxon>Taenia</taxon>
    </lineage>
</organism>
<evidence type="ECO:0000256" key="10">
    <source>
        <dbReference type="PROSITE-ProRule" id="PRU00047"/>
    </source>
</evidence>
<dbReference type="PROSITE" id="PS51883">
    <property type="entry name" value="OBG"/>
    <property type="match status" value="1"/>
</dbReference>
<protein>
    <submittedName>
        <fullName evidence="16">Splicing factor 1</fullName>
    </submittedName>
</protein>
<dbReference type="SMART" id="SM00322">
    <property type="entry name" value="KH"/>
    <property type="match status" value="1"/>
</dbReference>
<evidence type="ECO:0000256" key="5">
    <source>
        <dbReference type="ARBA" id="ARBA00022771"/>
    </source>
</evidence>
<keyword evidence="3" id="KW-0507">mRNA processing</keyword>
<comment type="similarity">
    <text evidence="2">Belongs to the BBP/SF1 family.</text>
</comment>
<comment type="subcellular location">
    <subcellularLocation>
        <location evidence="1">Nucleus</location>
    </subcellularLocation>
</comment>
<dbReference type="Pfam" id="PF01018">
    <property type="entry name" value="GTP1_OBG"/>
    <property type="match status" value="1"/>
</dbReference>
<dbReference type="Pfam" id="PF22675">
    <property type="entry name" value="KH-I_KHDC4-BBP"/>
    <property type="match status" value="1"/>
</dbReference>
<feature type="domain" description="CCHC-type" evidence="13">
    <location>
        <begin position="872"/>
        <end position="886"/>
    </location>
</feature>
<keyword evidence="9" id="KW-0539">Nucleus</keyword>
<evidence type="ECO:0000313" key="17">
    <source>
        <dbReference type="Proteomes" id="UP001651158"/>
    </source>
</evidence>
<dbReference type="Gene3D" id="3.40.50.300">
    <property type="entry name" value="P-loop containing nucleotide triphosphate hydrolases"/>
    <property type="match status" value="1"/>
</dbReference>
<keyword evidence="5 10" id="KW-0479">Metal-binding</keyword>
<keyword evidence="17" id="KW-1185">Reference proteome</keyword>
<name>A0ABR4Q995_9CEST</name>
<feature type="region of interest" description="Disordered" evidence="12">
    <location>
        <begin position="653"/>
        <end position="678"/>
    </location>
</feature>
<evidence type="ECO:0000313" key="16">
    <source>
        <dbReference type="EMBL" id="KAL5106191.1"/>
    </source>
</evidence>
<dbReference type="Gene3D" id="2.70.210.12">
    <property type="entry name" value="GTP1/OBG domain"/>
    <property type="match status" value="1"/>
</dbReference>
<reference evidence="16 17" key="1">
    <citation type="journal article" date="2022" name="Front. Cell. Infect. Microbiol.">
        <title>The Genomes of Two Strains of Taenia crassiceps the Animal Model for the Study of Human Cysticercosis.</title>
        <authorList>
            <person name="Bobes R.J."/>
            <person name="Estrada K."/>
            <person name="Rios-Valencia D.G."/>
            <person name="Calderon-Gallegos A."/>
            <person name="de la Torre P."/>
            <person name="Carrero J.C."/>
            <person name="Sanchez-Flores A."/>
            <person name="Laclette J.P."/>
        </authorList>
    </citation>
    <scope>NUCLEOTIDE SEQUENCE [LARGE SCALE GENOMIC DNA]</scope>
    <source>
        <strain evidence="16">WFUcys</strain>
    </source>
</reference>
<evidence type="ECO:0000259" key="15">
    <source>
        <dbReference type="PROSITE" id="PS51883"/>
    </source>
</evidence>
<dbReference type="InterPro" id="IPR036726">
    <property type="entry name" value="GTP1_OBG_dom_sf"/>
</dbReference>
<accession>A0ABR4Q995</accession>
<evidence type="ECO:0000256" key="11">
    <source>
        <dbReference type="PROSITE-ProRule" id="PRU00117"/>
    </source>
</evidence>
<dbReference type="SUPFAM" id="SSF54791">
    <property type="entry name" value="Eukaryotic type KH-domain (KH-domain type I)"/>
    <property type="match status" value="1"/>
</dbReference>
<dbReference type="Gene3D" id="3.30.1370.10">
    <property type="entry name" value="K Homology domain, type 1"/>
    <property type="match status" value="1"/>
</dbReference>
<keyword evidence="7" id="KW-0342">GTP-binding</keyword>
<gene>
    <name evidence="16" type="ORF">TcWFU_004666</name>
</gene>
<dbReference type="PROSITE" id="PS51710">
    <property type="entry name" value="G_OBG"/>
    <property type="match status" value="1"/>
</dbReference>
<sequence length="1094" mass="118405">MLETPLGVPASFSSCIHFFPFLKYDHFKVISLHSESGRRLLLCRQSVLCKHDKRMVSLAHVFVPSRSLSSTGVSVYLKTKARAPGHTLRPFVDAKQVVVHAGKGGDGCIAFDRYFCNPYGGPSGGDGGNGGHVIFQADSEVIDFSNVDSVLRASDGSRGSGGNRHGSNGKNLIVKVPLDTQVHLLASKEDLTVSAHRADTSCLLWTLVAPSEILVAARGGAGGRGNAFLASANKSRSVEALPRIGEAALRFAERGAMGQSRRLLLRLTNFTDVGLVGGPNAGKSTLLRRLTRARPRVAPHPFTTLRPHVGTLEIPHRNNGKGNDEGAKLSIADLPGLIEGAAERNAGLGAQFLSLIEGCRLLVYLVDVGTFLTNGSSAFSLDEVTKHFASQLRMLYHELKLFNPRLVDDTGRTSLVVGTKIDLVVPPSSRCETLLKLSTCLSDAAKQAGLLSPRVLLISARRGDNVEQYINDKLRHEKIGFMLNDEDSMHGFRPTLLLMAFVCVIAFVAMPAGSAGVYDATEPTFENDEVLEIPYRFIKRWTDFKKRSIPRRTLLPHFEPPALAKGLWFVANALSSGMSKRAYLCITDGSDSKNNDPSSWAIVRPRKRRSRWSNANDDKTYVPGMPTQLPPNLTPAQEKMYIYITRRLKTGDLGIPANPDDRSPSPEPVYSSDGKRLNTREYRTRKTMEENRHNFIQQMLELNPDYKPPIDYRCFFILCFISRAPQNKITDKIFIPQEDHPHINFVGLLIGPRGNTLKALEKETGAKIIIRGKGSVKDGKLIRRDGMPIPGEDEPLHAFVSAATPESCQKAVEKIQSIIRQGIEVPEGENDLRKSQLRELALLNGTLREHEGLARLRAMAEAQNIATNKIQCSMCGGFGHLASDCKLRDPSVTMEHMGINPMERAKMDSEYTALMAELGVGYGGGAANLPPGVVPGMRSARSGPPKQPPPPGVAPAPEEEGEDKGSGTPTSTAASVLPQPPQMPSHPAAWGYMGVPNPNAAYPPAVPPTGPPGAYVAGHYPPPPPPPPPPGHRGYQGWYGPGPSGPWPHPGGPGMPPRHMGYGGDGSGADYWAQSAGYGYCPPPPPPPPPAPGL</sequence>
<dbReference type="InterPro" id="IPR031167">
    <property type="entry name" value="G_OBG"/>
</dbReference>
<dbReference type="CDD" id="cd22382">
    <property type="entry name" value="KH-I_SF1"/>
    <property type="match status" value="1"/>
</dbReference>
<keyword evidence="11" id="KW-0694">RNA-binding</keyword>
<dbReference type="Proteomes" id="UP001651158">
    <property type="component" value="Unassembled WGS sequence"/>
</dbReference>
<evidence type="ECO:0000256" key="2">
    <source>
        <dbReference type="ARBA" id="ARBA00010382"/>
    </source>
</evidence>
<comment type="caution">
    <text evidence="16">The sequence shown here is derived from an EMBL/GenBank/DDBJ whole genome shotgun (WGS) entry which is preliminary data.</text>
</comment>
<feature type="compositionally biased region" description="Pro residues" evidence="12">
    <location>
        <begin position="1043"/>
        <end position="1056"/>
    </location>
</feature>
<dbReference type="Pfam" id="PF01926">
    <property type="entry name" value="MMR_HSR1"/>
    <property type="match status" value="1"/>
</dbReference>
<proteinExistence type="inferred from homology"/>
<evidence type="ECO:0000256" key="9">
    <source>
        <dbReference type="ARBA" id="ARBA00023242"/>
    </source>
</evidence>
<keyword evidence="6" id="KW-0862">Zinc</keyword>
<dbReference type="InterPro" id="IPR027417">
    <property type="entry name" value="P-loop_NTPase"/>
</dbReference>
<evidence type="ECO:0000256" key="8">
    <source>
        <dbReference type="ARBA" id="ARBA00023187"/>
    </source>
</evidence>
<dbReference type="PROSITE" id="PS50158">
    <property type="entry name" value="ZF_CCHC"/>
    <property type="match status" value="1"/>
</dbReference>
<dbReference type="Pfam" id="PF16275">
    <property type="entry name" value="SF1-HH"/>
    <property type="match status" value="1"/>
</dbReference>
<dbReference type="SUPFAM" id="SSF82051">
    <property type="entry name" value="Obg GTP-binding protein N-terminal domain"/>
    <property type="match status" value="1"/>
</dbReference>
<evidence type="ECO:0000256" key="7">
    <source>
        <dbReference type="ARBA" id="ARBA00023134"/>
    </source>
</evidence>
<dbReference type="SUPFAM" id="SSF52540">
    <property type="entry name" value="P-loop containing nucleoside triphosphate hydrolases"/>
    <property type="match status" value="1"/>
</dbReference>
<keyword evidence="5 10" id="KW-0863">Zinc-finger</keyword>
<evidence type="ECO:0000259" key="13">
    <source>
        <dbReference type="PROSITE" id="PS50158"/>
    </source>
</evidence>
<dbReference type="InterPro" id="IPR006169">
    <property type="entry name" value="GTP1_OBG_dom"/>
</dbReference>
<evidence type="ECO:0000256" key="4">
    <source>
        <dbReference type="ARBA" id="ARBA00022741"/>
    </source>
</evidence>
<evidence type="ECO:0000256" key="3">
    <source>
        <dbReference type="ARBA" id="ARBA00022664"/>
    </source>
</evidence>
<dbReference type="InterPro" id="IPR045086">
    <property type="entry name" value="OBG_GTPase"/>
</dbReference>
<evidence type="ECO:0000256" key="1">
    <source>
        <dbReference type="ARBA" id="ARBA00004123"/>
    </source>
</evidence>
<feature type="region of interest" description="Disordered" evidence="12">
    <location>
        <begin position="1074"/>
        <end position="1094"/>
    </location>
</feature>
<feature type="domain" description="Obg" evidence="15">
    <location>
        <begin position="89"/>
        <end position="270"/>
    </location>
</feature>
<feature type="region of interest" description="Disordered" evidence="12">
    <location>
        <begin position="1023"/>
        <end position="1062"/>
    </location>
</feature>
<dbReference type="InterPro" id="IPR004087">
    <property type="entry name" value="KH_dom"/>
</dbReference>
<dbReference type="PANTHER" id="PTHR11702:SF31">
    <property type="entry name" value="MITOCHONDRIAL RIBOSOME-ASSOCIATED GTPASE 2"/>
    <property type="match status" value="1"/>
</dbReference>